<accession>A0AAV8T1A4</accession>
<dbReference type="InterPro" id="IPR043325">
    <property type="entry name" value="LTSS"/>
</dbReference>
<dbReference type="InterPro" id="IPR016140">
    <property type="entry name" value="Bifunc_inhib/LTP/seed_store"/>
</dbReference>
<dbReference type="AlphaFoldDB" id="A0AAV8T1A4"/>
<evidence type="ECO:0000256" key="3">
    <source>
        <dbReference type="ARBA" id="ARBA00022475"/>
    </source>
</evidence>
<dbReference type="InterPro" id="IPR036312">
    <property type="entry name" value="Bifun_inhib/LTP/seed_sf"/>
</dbReference>
<keyword evidence="4" id="KW-0336">GPI-anchor</keyword>
<dbReference type="CDD" id="cd00010">
    <property type="entry name" value="AAI_LTSS"/>
    <property type="match status" value="1"/>
</dbReference>
<dbReference type="EMBL" id="JAIWQS010000007">
    <property type="protein sequence ID" value="KAJ8760020.1"/>
    <property type="molecule type" value="Genomic_DNA"/>
</dbReference>
<organism evidence="11 12">
    <name type="scientific">Erythroxylum novogranatense</name>
    <dbReference type="NCBI Taxonomy" id="1862640"/>
    <lineage>
        <taxon>Eukaryota</taxon>
        <taxon>Viridiplantae</taxon>
        <taxon>Streptophyta</taxon>
        <taxon>Embryophyta</taxon>
        <taxon>Tracheophyta</taxon>
        <taxon>Spermatophyta</taxon>
        <taxon>Magnoliopsida</taxon>
        <taxon>eudicotyledons</taxon>
        <taxon>Gunneridae</taxon>
        <taxon>Pentapetalae</taxon>
        <taxon>rosids</taxon>
        <taxon>fabids</taxon>
        <taxon>Malpighiales</taxon>
        <taxon>Erythroxylaceae</taxon>
        <taxon>Erythroxylum</taxon>
    </lineage>
</organism>
<keyword evidence="6" id="KW-1015">Disulfide bond</keyword>
<dbReference type="PANTHER" id="PTHR33044">
    <property type="entry name" value="BIFUNCTIONAL INHIBITOR/LIPID-TRANSFER PROTEIN/SEED STORAGE 2S ALBUMIN SUPERFAMILY PROTEIN-RELATED"/>
    <property type="match status" value="1"/>
</dbReference>
<proteinExistence type="inferred from homology"/>
<dbReference type="SUPFAM" id="SSF47699">
    <property type="entry name" value="Bifunctional inhibitor/lipid-transfer protein/seed storage 2S albumin"/>
    <property type="match status" value="1"/>
</dbReference>
<evidence type="ECO:0000313" key="12">
    <source>
        <dbReference type="Proteomes" id="UP001159364"/>
    </source>
</evidence>
<gene>
    <name evidence="11" type="ORF">K2173_010876</name>
</gene>
<keyword evidence="8" id="KW-0449">Lipoprotein</keyword>
<reference evidence="11 12" key="1">
    <citation type="submission" date="2021-09" db="EMBL/GenBank/DDBJ databases">
        <title>Genomic insights and catalytic innovation underlie evolution of tropane alkaloids biosynthesis.</title>
        <authorList>
            <person name="Wang Y.-J."/>
            <person name="Tian T."/>
            <person name="Huang J.-P."/>
            <person name="Huang S.-X."/>
        </authorList>
    </citation>
    <scope>NUCLEOTIDE SEQUENCE [LARGE SCALE GENOMIC DNA]</scope>
    <source>
        <strain evidence="11">KIB-2018</strain>
        <tissue evidence="11">Leaf</tissue>
    </source>
</reference>
<dbReference type="GO" id="GO:0098552">
    <property type="term" value="C:side of membrane"/>
    <property type="evidence" value="ECO:0007669"/>
    <property type="project" value="UniProtKB-KW"/>
</dbReference>
<comment type="similarity">
    <text evidence="2">Belongs to the plant LTP family.</text>
</comment>
<dbReference type="SMART" id="SM00499">
    <property type="entry name" value="AAI"/>
    <property type="match status" value="1"/>
</dbReference>
<evidence type="ECO:0000256" key="2">
    <source>
        <dbReference type="ARBA" id="ARBA00009748"/>
    </source>
</evidence>
<dbReference type="Pfam" id="PF14368">
    <property type="entry name" value="LTP_2"/>
    <property type="match status" value="1"/>
</dbReference>
<evidence type="ECO:0000256" key="1">
    <source>
        <dbReference type="ARBA" id="ARBA00004609"/>
    </source>
</evidence>
<evidence type="ECO:0000256" key="7">
    <source>
        <dbReference type="ARBA" id="ARBA00023180"/>
    </source>
</evidence>
<dbReference type="Gene3D" id="1.10.110.10">
    <property type="entry name" value="Plant lipid-transfer and hydrophobic proteins"/>
    <property type="match status" value="1"/>
</dbReference>
<evidence type="ECO:0000256" key="8">
    <source>
        <dbReference type="ARBA" id="ARBA00023288"/>
    </source>
</evidence>
<keyword evidence="5 9" id="KW-0732">Signal</keyword>
<comment type="subcellular location">
    <subcellularLocation>
        <location evidence="1">Cell membrane</location>
        <topology evidence="1">Lipid-anchor</topology>
        <topology evidence="1">GPI-anchor</topology>
    </subcellularLocation>
</comment>
<dbReference type="GO" id="GO:0005886">
    <property type="term" value="C:plasma membrane"/>
    <property type="evidence" value="ECO:0007669"/>
    <property type="project" value="UniProtKB-SubCell"/>
</dbReference>
<keyword evidence="7" id="KW-0325">Glycoprotein</keyword>
<name>A0AAV8T1A4_9ROSI</name>
<feature type="domain" description="Bifunctional inhibitor/plant lipid transfer protein/seed storage helical" evidence="10">
    <location>
        <begin position="33"/>
        <end position="110"/>
    </location>
</feature>
<protein>
    <recommendedName>
        <fullName evidence="10">Bifunctional inhibitor/plant lipid transfer protein/seed storage helical domain-containing protein</fullName>
    </recommendedName>
</protein>
<sequence>MGSQALNLATRCILVLVLLSMASSDVQQDRAECTEQLVSLSTCLPFVGGQSKAPTLDCCSGLKQVLGKSKKCLCILIRDRDDPSLGLKINGTLAAGLPNTCHAPANVSECIDILHISPSSQEAKIFEIFGNFSKGSTKPSATTGNVTSSSSSSEVKSSSEKARGKLGVEMICGLLLWTFRFILY</sequence>
<evidence type="ECO:0000256" key="6">
    <source>
        <dbReference type="ARBA" id="ARBA00023157"/>
    </source>
</evidence>
<evidence type="ECO:0000259" key="10">
    <source>
        <dbReference type="SMART" id="SM00499"/>
    </source>
</evidence>
<dbReference type="Proteomes" id="UP001159364">
    <property type="component" value="Linkage Group LG07"/>
</dbReference>
<keyword evidence="12" id="KW-1185">Reference proteome</keyword>
<evidence type="ECO:0000256" key="4">
    <source>
        <dbReference type="ARBA" id="ARBA00022622"/>
    </source>
</evidence>
<keyword evidence="3" id="KW-1003">Cell membrane</keyword>
<comment type="caution">
    <text evidence="11">The sequence shown here is derived from an EMBL/GenBank/DDBJ whole genome shotgun (WGS) entry which is preliminary data.</text>
</comment>
<evidence type="ECO:0000313" key="11">
    <source>
        <dbReference type="EMBL" id="KAJ8760020.1"/>
    </source>
</evidence>
<feature type="chain" id="PRO_5043474030" description="Bifunctional inhibitor/plant lipid transfer protein/seed storage helical domain-containing protein" evidence="9">
    <location>
        <begin position="25"/>
        <end position="184"/>
    </location>
</feature>
<feature type="signal peptide" evidence="9">
    <location>
        <begin position="1"/>
        <end position="24"/>
    </location>
</feature>
<evidence type="ECO:0000256" key="9">
    <source>
        <dbReference type="SAM" id="SignalP"/>
    </source>
</evidence>
<dbReference type="FunFam" id="1.10.110.10:FF:000001">
    <property type="entry name" value="Bifunctional inhibitor/lipid-transfer protein/seed storage 2S albumin superfamily protein"/>
    <property type="match status" value="1"/>
</dbReference>
<keyword evidence="4" id="KW-0472">Membrane</keyword>
<evidence type="ECO:0000256" key="5">
    <source>
        <dbReference type="ARBA" id="ARBA00022729"/>
    </source>
</evidence>